<feature type="domain" description="Glycosyltransferase subfamily 4-like N-terminal" evidence="3">
    <location>
        <begin position="22"/>
        <end position="195"/>
    </location>
</feature>
<dbReference type="EMBL" id="QPMH01000037">
    <property type="protein sequence ID" value="RDD60182.1"/>
    <property type="molecule type" value="Genomic_DNA"/>
</dbReference>
<proteinExistence type="predicted"/>
<keyword evidence="1" id="KW-0472">Membrane</keyword>
<evidence type="ECO:0000259" key="3">
    <source>
        <dbReference type="Pfam" id="PF13579"/>
    </source>
</evidence>
<dbReference type="Gene3D" id="3.40.50.2000">
    <property type="entry name" value="Glycogen Phosphorylase B"/>
    <property type="match status" value="2"/>
</dbReference>
<reference evidence="4 5" key="1">
    <citation type="submission" date="2018-07" db="EMBL/GenBank/DDBJ databases">
        <title>Venubactetium sediminum gen. nov., sp. nov., isolated from a marine solar saltern.</title>
        <authorList>
            <person name="Wang S."/>
        </authorList>
    </citation>
    <scope>NUCLEOTIDE SEQUENCE [LARGE SCALE GENOMIC DNA]</scope>
    <source>
        <strain evidence="4 5">WD2A32</strain>
    </source>
</reference>
<gene>
    <name evidence="4" type="ORF">DRB17_19355</name>
</gene>
<dbReference type="Proteomes" id="UP000253941">
    <property type="component" value="Unassembled WGS sequence"/>
</dbReference>
<keyword evidence="5" id="KW-1185">Reference proteome</keyword>
<dbReference type="CDD" id="cd03794">
    <property type="entry name" value="GT4_WbuB-like"/>
    <property type="match status" value="1"/>
</dbReference>
<keyword evidence="1" id="KW-0812">Transmembrane</keyword>
<comment type="caution">
    <text evidence="4">The sequence shown here is derived from an EMBL/GenBank/DDBJ whole genome shotgun (WGS) entry which is preliminary data.</text>
</comment>
<accession>A0A369T5K0</accession>
<feature type="transmembrane region" description="Helical" evidence="1">
    <location>
        <begin position="87"/>
        <end position="105"/>
    </location>
</feature>
<dbReference type="Pfam" id="PF13579">
    <property type="entry name" value="Glyco_trans_4_4"/>
    <property type="match status" value="1"/>
</dbReference>
<dbReference type="GO" id="GO:0016758">
    <property type="term" value="F:hexosyltransferase activity"/>
    <property type="evidence" value="ECO:0007669"/>
    <property type="project" value="TreeGrafter"/>
</dbReference>
<evidence type="ECO:0000259" key="2">
    <source>
        <dbReference type="Pfam" id="PF00534"/>
    </source>
</evidence>
<name>A0A369T5K0_9PROT</name>
<dbReference type="Pfam" id="PF00534">
    <property type="entry name" value="Glycos_transf_1"/>
    <property type="match status" value="1"/>
</dbReference>
<keyword evidence="4" id="KW-0808">Transferase</keyword>
<dbReference type="SUPFAM" id="SSF53756">
    <property type="entry name" value="UDP-Glycosyltransferase/glycogen phosphorylase"/>
    <property type="match status" value="1"/>
</dbReference>
<dbReference type="InterPro" id="IPR050194">
    <property type="entry name" value="Glycosyltransferase_grp1"/>
</dbReference>
<evidence type="ECO:0000256" key="1">
    <source>
        <dbReference type="SAM" id="Phobius"/>
    </source>
</evidence>
<feature type="domain" description="Glycosyl transferase family 1" evidence="2">
    <location>
        <begin position="213"/>
        <end position="382"/>
    </location>
</feature>
<keyword evidence="1" id="KW-1133">Transmembrane helix</keyword>
<dbReference type="InterPro" id="IPR001296">
    <property type="entry name" value="Glyco_trans_1"/>
</dbReference>
<evidence type="ECO:0000313" key="4">
    <source>
        <dbReference type="EMBL" id="RDD60182.1"/>
    </source>
</evidence>
<evidence type="ECO:0000313" key="5">
    <source>
        <dbReference type="Proteomes" id="UP000253941"/>
    </source>
</evidence>
<dbReference type="RefSeq" id="WP_114583876.1">
    <property type="nucleotide sequence ID" value="NZ_QPMH01000037.1"/>
</dbReference>
<dbReference type="InterPro" id="IPR028098">
    <property type="entry name" value="Glyco_trans_4-like_N"/>
</dbReference>
<dbReference type="PANTHER" id="PTHR45947">
    <property type="entry name" value="SULFOQUINOVOSYL TRANSFERASE SQD2"/>
    <property type="match status" value="1"/>
</dbReference>
<dbReference type="PANTHER" id="PTHR45947:SF3">
    <property type="entry name" value="SULFOQUINOVOSYL TRANSFERASE SQD2"/>
    <property type="match status" value="1"/>
</dbReference>
<dbReference type="AlphaFoldDB" id="A0A369T5K0"/>
<sequence>MKITILSQYYQRSASPGISLLADTAAALSRNGHAVRVVAGRYGYMDRRKFGARQNPWSIVYREQDGEIEVFRTNSGNEESRSRLRRIISYFLFTFTCIAGLFAAGRPHVVLASSPPLFPALTAWVYARIVGAKLVLEIRDLWPEAVVTLGVVRNRMIIRATETLEVFLYRHADAVIALTNGVAEGVRHKTPSANILVARCAVERPTNTNTETREAVRRDQGWSKQVVALYAGTLGYANDLSIVLQAADALRNYPHLCIVLIGDGVYRHELELEARRLDLANVKFLPPLSRASIWDYYAAADIGLCTLSKCELFEGAVPTKLVDYAAAGLPIVAPRLREIESIVSFYDCGRLYSAGSPEALAQTMLDLADHPELRQRLGERSRCAAANEFSIDERTRRVESFLFQVCGDAEATAV</sequence>
<protein>
    <submittedName>
        <fullName evidence="4">Glycosyltransferase WbuB</fullName>
    </submittedName>
</protein>
<organism evidence="4 5">
    <name type="scientific">Ferruginivarius sediminum</name>
    <dbReference type="NCBI Taxonomy" id="2661937"/>
    <lineage>
        <taxon>Bacteria</taxon>
        <taxon>Pseudomonadati</taxon>
        <taxon>Pseudomonadota</taxon>
        <taxon>Alphaproteobacteria</taxon>
        <taxon>Rhodospirillales</taxon>
        <taxon>Rhodospirillaceae</taxon>
        <taxon>Ferruginivarius</taxon>
    </lineage>
</organism>